<dbReference type="EMBL" id="SWLB01000003">
    <property type="protein sequence ID" value="KAF3339798.1"/>
    <property type="molecule type" value="Genomic_DNA"/>
</dbReference>
<dbReference type="PANTHER" id="PTHR33222">
    <property type="match status" value="1"/>
</dbReference>
<feature type="domain" description="Cyanobacterial aminoacyl-tRNA synthetase CAAD" evidence="3">
    <location>
        <begin position="42"/>
        <end position="117"/>
    </location>
</feature>
<dbReference type="Pfam" id="PF14159">
    <property type="entry name" value="CAAD"/>
    <property type="match status" value="1"/>
</dbReference>
<evidence type="ECO:0000259" key="3">
    <source>
        <dbReference type="Pfam" id="PF14159"/>
    </source>
</evidence>
<reference evidence="4" key="1">
    <citation type="submission" date="2020-01" db="EMBL/GenBank/DDBJ databases">
        <title>Genome sequence of Kobresia littledalei, the first chromosome-level genome in the family Cyperaceae.</title>
        <authorList>
            <person name="Qu G."/>
        </authorList>
    </citation>
    <scope>NUCLEOTIDE SEQUENCE</scope>
    <source>
        <strain evidence="4">C.B.Clarke</strain>
        <tissue evidence="4">Leaf</tissue>
    </source>
</reference>
<evidence type="ECO:0000256" key="1">
    <source>
        <dbReference type="ARBA" id="ARBA00004141"/>
    </source>
</evidence>
<keyword evidence="2" id="KW-1133">Transmembrane helix</keyword>
<gene>
    <name evidence="4" type="ORF">FCM35_KLT15569</name>
</gene>
<dbReference type="InterPro" id="IPR033344">
    <property type="entry name" value="CURT1"/>
</dbReference>
<organism evidence="4 5">
    <name type="scientific">Carex littledalei</name>
    <dbReference type="NCBI Taxonomy" id="544730"/>
    <lineage>
        <taxon>Eukaryota</taxon>
        <taxon>Viridiplantae</taxon>
        <taxon>Streptophyta</taxon>
        <taxon>Embryophyta</taxon>
        <taxon>Tracheophyta</taxon>
        <taxon>Spermatophyta</taxon>
        <taxon>Magnoliopsida</taxon>
        <taxon>Liliopsida</taxon>
        <taxon>Poales</taxon>
        <taxon>Cyperaceae</taxon>
        <taxon>Cyperoideae</taxon>
        <taxon>Cariceae</taxon>
        <taxon>Carex</taxon>
        <taxon>Carex subgen. Euthyceras</taxon>
    </lineage>
</organism>
<keyword evidence="2" id="KW-0472">Membrane</keyword>
<dbReference type="OrthoDB" id="2014299at2759"/>
<feature type="transmembrane region" description="Helical" evidence="2">
    <location>
        <begin position="80"/>
        <end position="100"/>
    </location>
</feature>
<dbReference type="Proteomes" id="UP000623129">
    <property type="component" value="Unassembled WGS sequence"/>
</dbReference>
<feature type="transmembrane region" description="Helical" evidence="2">
    <location>
        <begin position="54"/>
        <end position="74"/>
    </location>
</feature>
<protein>
    <submittedName>
        <fullName evidence="4">Protein CURVATURE THYLAKOID 1C</fullName>
    </submittedName>
</protein>
<evidence type="ECO:0000313" key="4">
    <source>
        <dbReference type="EMBL" id="KAF3339798.1"/>
    </source>
</evidence>
<comment type="caution">
    <text evidence="4">The sequence shown here is derived from an EMBL/GenBank/DDBJ whole genome shotgun (WGS) entry which is preliminary data.</text>
</comment>
<keyword evidence="2" id="KW-0812">Transmembrane</keyword>
<proteinExistence type="predicted"/>
<comment type="subcellular location">
    <subcellularLocation>
        <location evidence="1">Membrane</location>
        <topology evidence="1">Multi-pass membrane protein</topology>
    </subcellularLocation>
</comment>
<evidence type="ECO:0000313" key="5">
    <source>
        <dbReference type="Proteomes" id="UP000623129"/>
    </source>
</evidence>
<sequence length="128" mass="14126">MALAFAILSPPLTPFGEKRNSLVVAKAVGDSSESSSGSIVKSVQTAWSSPEDRLALAGLGFAGLVYIWAARNLISAVDKLPLLPSFFEFIGILYSSWFVYRYLLFKPDRYEPVNHFNFKAVDYLNSLA</sequence>
<dbReference type="InterPro" id="IPR025564">
    <property type="entry name" value="CAAD_dom"/>
</dbReference>
<accession>A0A833RH81</accession>
<dbReference type="PANTHER" id="PTHR33222:SF3">
    <property type="entry name" value="PROTEIN CURVATURE THYLAKOID 1C, CHLOROPLASTIC"/>
    <property type="match status" value="1"/>
</dbReference>
<dbReference type="AlphaFoldDB" id="A0A833RH81"/>
<name>A0A833RH81_9POAL</name>
<keyword evidence="5" id="KW-1185">Reference proteome</keyword>
<dbReference type="GO" id="GO:0009535">
    <property type="term" value="C:chloroplast thylakoid membrane"/>
    <property type="evidence" value="ECO:0007669"/>
    <property type="project" value="TreeGrafter"/>
</dbReference>
<evidence type="ECO:0000256" key="2">
    <source>
        <dbReference type="SAM" id="Phobius"/>
    </source>
</evidence>